<organism evidence="11 12">
    <name type="scientific">Trichocladium antarcticum</name>
    <dbReference type="NCBI Taxonomy" id="1450529"/>
    <lineage>
        <taxon>Eukaryota</taxon>
        <taxon>Fungi</taxon>
        <taxon>Dikarya</taxon>
        <taxon>Ascomycota</taxon>
        <taxon>Pezizomycotina</taxon>
        <taxon>Sordariomycetes</taxon>
        <taxon>Sordariomycetidae</taxon>
        <taxon>Sordariales</taxon>
        <taxon>Chaetomiaceae</taxon>
        <taxon>Trichocladium</taxon>
    </lineage>
</organism>
<dbReference type="InterPro" id="IPR036259">
    <property type="entry name" value="MFS_trans_sf"/>
</dbReference>
<dbReference type="SUPFAM" id="SSF103473">
    <property type="entry name" value="MFS general substrate transporter"/>
    <property type="match status" value="1"/>
</dbReference>
<feature type="transmembrane region" description="Helical" evidence="9">
    <location>
        <begin position="473"/>
        <end position="500"/>
    </location>
</feature>
<protein>
    <submittedName>
        <fullName evidence="11">MFS general substrate transporter</fullName>
    </submittedName>
</protein>
<feature type="transmembrane region" description="Helical" evidence="9">
    <location>
        <begin position="228"/>
        <end position="249"/>
    </location>
</feature>
<keyword evidence="4" id="KW-1003">Cell membrane</keyword>
<feature type="transmembrane region" description="Helical" evidence="9">
    <location>
        <begin position="256"/>
        <end position="275"/>
    </location>
</feature>
<evidence type="ECO:0000256" key="9">
    <source>
        <dbReference type="SAM" id="Phobius"/>
    </source>
</evidence>
<dbReference type="PANTHER" id="PTHR23502:SF7">
    <property type="entry name" value="DRUG_PROTON ANTIPORTER YHK8-RELATED"/>
    <property type="match status" value="1"/>
</dbReference>
<dbReference type="FunFam" id="1.20.1250.20:FF:000082">
    <property type="entry name" value="MFS multidrug transporter, putative"/>
    <property type="match status" value="1"/>
</dbReference>
<evidence type="ECO:0000256" key="4">
    <source>
        <dbReference type="ARBA" id="ARBA00022475"/>
    </source>
</evidence>
<keyword evidence="7 9" id="KW-0472">Membrane</keyword>
<dbReference type="EMBL" id="MU853407">
    <property type="protein sequence ID" value="KAK4134895.1"/>
    <property type="molecule type" value="Genomic_DNA"/>
</dbReference>
<feature type="transmembrane region" description="Helical" evidence="9">
    <location>
        <begin position="512"/>
        <end position="533"/>
    </location>
</feature>
<evidence type="ECO:0000259" key="10">
    <source>
        <dbReference type="PROSITE" id="PS50850"/>
    </source>
</evidence>
<dbReference type="AlphaFoldDB" id="A0AAN6ULN8"/>
<reference evidence="11" key="1">
    <citation type="journal article" date="2023" name="Mol. Phylogenet. Evol.">
        <title>Genome-scale phylogeny and comparative genomics of the fungal order Sordariales.</title>
        <authorList>
            <person name="Hensen N."/>
            <person name="Bonometti L."/>
            <person name="Westerberg I."/>
            <person name="Brannstrom I.O."/>
            <person name="Guillou S."/>
            <person name="Cros-Aarteil S."/>
            <person name="Calhoun S."/>
            <person name="Haridas S."/>
            <person name="Kuo A."/>
            <person name="Mondo S."/>
            <person name="Pangilinan J."/>
            <person name="Riley R."/>
            <person name="LaButti K."/>
            <person name="Andreopoulos B."/>
            <person name="Lipzen A."/>
            <person name="Chen C."/>
            <person name="Yan M."/>
            <person name="Daum C."/>
            <person name="Ng V."/>
            <person name="Clum A."/>
            <person name="Steindorff A."/>
            <person name="Ohm R.A."/>
            <person name="Martin F."/>
            <person name="Silar P."/>
            <person name="Natvig D.O."/>
            <person name="Lalanne C."/>
            <person name="Gautier V."/>
            <person name="Ament-Velasquez S.L."/>
            <person name="Kruys A."/>
            <person name="Hutchinson M.I."/>
            <person name="Powell A.J."/>
            <person name="Barry K."/>
            <person name="Miller A.N."/>
            <person name="Grigoriev I.V."/>
            <person name="Debuchy R."/>
            <person name="Gladieux P."/>
            <person name="Hiltunen Thoren M."/>
            <person name="Johannesson H."/>
        </authorList>
    </citation>
    <scope>NUCLEOTIDE SEQUENCE</scope>
    <source>
        <strain evidence="11">CBS 123565</strain>
    </source>
</reference>
<dbReference type="Proteomes" id="UP001304895">
    <property type="component" value="Unassembled WGS sequence"/>
</dbReference>
<evidence type="ECO:0000256" key="2">
    <source>
        <dbReference type="ARBA" id="ARBA00004236"/>
    </source>
</evidence>
<feature type="transmembrane region" description="Helical" evidence="9">
    <location>
        <begin position="539"/>
        <end position="561"/>
    </location>
</feature>
<keyword evidence="12" id="KW-1185">Reference proteome</keyword>
<feature type="compositionally biased region" description="Basic and acidic residues" evidence="8">
    <location>
        <begin position="20"/>
        <end position="40"/>
    </location>
</feature>
<evidence type="ECO:0000313" key="12">
    <source>
        <dbReference type="Proteomes" id="UP001304895"/>
    </source>
</evidence>
<evidence type="ECO:0000256" key="8">
    <source>
        <dbReference type="SAM" id="MobiDB-lite"/>
    </source>
</evidence>
<feature type="transmembrane region" description="Helical" evidence="9">
    <location>
        <begin position="199"/>
        <end position="222"/>
    </location>
</feature>
<dbReference type="PROSITE" id="PS50850">
    <property type="entry name" value="MFS"/>
    <property type="match status" value="1"/>
</dbReference>
<dbReference type="GO" id="GO:0005886">
    <property type="term" value="C:plasma membrane"/>
    <property type="evidence" value="ECO:0007669"/>
    <property type="project" value="UniProtKB-SubCell"/>
</dbReference>
<accession>A0AAN6ULN8</accession>
<evidence type="ECO:0000313" key="11">
    <source>
        <dbReference type="EMBL" id="KAK4134895.1"/>
    </source>
</evidence>
<sequence length="577" mass="63503">MADTPKKDQDAGVGSNTPKNDTRPNRPPDDANVDAEKASSEEDTAGFAPIRTAPGLRNRRLSIDTISTLRRERSNNGYGVDDVEEDQAGGGGIIAPYLHPDPDAPRDPFEVGWDNGDNDALCPRSMPTWRKWIIIGITSVGSFCVTNASAAYTATYTQMNAEFGASRLVATLGLSTFVLGIAMGPFWSPLAEFYGRRPIYLASFAAFIVWIVPSAVASNIATMIVARFFQGLAGSAFLSVSGGTVGDLFRRDEMLAPMAIVALAPFVGPSTGPLLGGLICTYTGWRWVHYVLLIWAAVLLLSVVLFVPETYHPVLLRNKARKIRKATGDDRWRAPIEKSTKSVPRTVARALLRPFQILVFEPMVLILNVYTALLLGLLYLFFGAFPLIFRTNHGFNLWQVGLTFMGLLVAMVLACLSTPIWNRVRTRLVERRHKATGEDREERPEDRLPQVIVAAPLITGGLFWFGFTTYPGIHWIVPIIGSGVFGLGMSLAFTGIFTFLVDAYPRYAASTLASNAMVRCTFAAAFPLFGMQLYEGLGFQWATGLMAFVTLTMLPFPYIFFRYGKRIRARSRFASAS</sequence>
<comment type="subcellular location">
    <subcellularLocation>
        <location evidence="2">Cell membrane</location>
    </subcellularLocation>
    <subcellularLocation>
        <location evidence="1">Membrane</location>
        <topology evidence="1">Multi-pass membrane protein</topology>
    </subcellularLocation>
</comment>
<dbReference type="Gene3D" id="1.20.1250.20">
    <property type="entry name" value="MFS general substrate transporter like domains"/>
    <property type="match status" value="1"/>
</dbReference>
<evidence type="ECO:0000256" key="1">
    <source>
        <dbReference type="ARBA" id="ARBA00004141"/>
    </source>
</evidence>
<dbReference type="InterPro" id="IPR020846">
    <property type="entry name" value="MFS_dom"/>
</dbReference>
<keyword evidence="6 9" id="KW-1133">Transmembrane helix</keyword>
<keyword evidence="5 9" id="KW-0812">Transmembrane</keyword>
<dbReference type="CDD" id="cd17323">
    <property type="entry name" value="MFS_Tpo1_MDR_like"/>
    <property type="match status" value="1"/>
</dbReference>
<feature type="transmembrane region" description="Helical" evidence="9">
    <location>
        <begin position="287"/>
        <end position="307"/>
    </location>
</feature>
<reference evidence="11" key="2">
    <citation type="submission" date="2023-05" db="EMBL/GenBank/DDBJ databases">
        <authorList>
            <consortium name="Lawrence Berkeley National Laboratory"/>
            <person name="Steindorff A."/>
            <person name="Hensen N."/>
            <person name="Bonometti L."/>
            <person name="Westerberg I."/>
            <person name="Brannstrom I.O."/>
            <person name="Guillou S."/>
            <person name="Cros-Aarteil S."/>
            <person name="Calhoun S."/>
            <person name="Haridas S."/>
            <person name="Kuo A."/>
            <person name="Mondo S."/>
            <person name="Pangilinan J."/>
            <person name="Riley R."/>
            <person name="Labutti K."/>
            <person name="Andreopoulos B."/>
            <person name="Lipzen A."/>
            <person name="Chen C."/>
            <person name="Yanf M."/>
            <person name="Daum C."/>
            <person name="Ng V."/>
            <person name="Clum A."/>
            <person name="Ohm R."/>
            <person name="Martin F."/>
            <person name="Silar P."/>
            <person name="Natvig D."/>
            <person name="Lalanne C."/>
            <person name="Gautier V."/>
            <person name="Ament-Velasquez S.L."/>
            <person name="Kruys A."/>
            <person name="Hutchinson M.I."/>
            <person name="Powell A.J."/>
            <person name="Barry K."/>
            <person name="Miller A.N."/>
            <person name="Grigoriev I.V."/>
            <person name="Debuchy R."/>
            <person name="Gladieux P."/>
            <person name="Thoren M.H."/>
            <person name="Johannesson H."/>
        </authorList>
    </citation>
    <scope>NUCLEOTIDE SEQUENCE</scope>
    <source>
        <strain evidence="11">CBS 123565</strain>
    </source>
</reference>
<dbReference type="Pfam" id="PF07690">
    <property type="entry name" value="MFS_1"/>
    <property type="match status" value="1"/>
</dbReference>
<feature type="domain" description="Major facilitator superfamily (MFS) profile" evidence="10">
    <location>
        <begin position="134"/>
        <end position="567"/>
    </location>
</feature>
<gene>
    <name evidence="11" type="ORF">BT67DRAFT_433715</name>
</gene>
<feature type="compositionally biased region" description="Basic and acidic residues" evidence="8">
    <location>
        <begin position="1"/>
        <end position="10"/>
    </location>
</feature>
<proteinExistence type="inferred from homology"/>
<feature type="transmembrane region" description="Helical" evidence="9">
    <location>
        <begin position="132"/>
        <end position="152"/>
    </location>
</feature>
<comment type="caution">
    <text evidence="11">The sequence shown here is derived from an EMBL/GenBank/DDBJ whole genome shotgun (WGS) entry which is preliminary data.</text>
</comment>
<dbReference type="InterPro" id="IPR011701">
    <property type="entry name" value="MFS"/>
</dbReference>
<feature type="transmembrane region" description="Helical" evidence="9">
    <location>
        <begin position="401"/>
        <end position="422"/>
    </location>
</feature>
<evidence type="ECO:0000256" key="5">
    <source>
        <dbReference type="ARBA" id="ARBA00022692"/>
    </source>
</evidence>
<name>A0AAN6ULN8_9PEZI</name>
<dbReference type="PANTHER" id="PTHR23502">
    <property type="entry name" value="MAJOR FACILITATOR SUPERFAMILY"/>
    <property type="match status" value="1"/>
</dbReference>
<feature type="region of interest" description="Disordered" evidence="8">
    <location>
        <begin position="1"/>
        <end position="53"/>
    </location>
</feature>
<feature type="transmembrane region" description="Helical" evidence="9">
    <location>
        <begin position="363"/>
        <end position="389"/>
    </location>
</feature>
<feature type="transmembrane region" description="Helical" evidence="9">
    <location>
        <begin position="164"/>
        <end position="187"/>
    </location>
</feature>
<dbReference type="GO" id="GO:0022857">
    <property type="term" value="F:transmembrane transporter activity"/>
    <property type="evidence" value="ECO:0007669"/>
    <property type="project" value="InterPro"/>
</dbReference>
<evidence type="ECO:0000256" key="3">
    <source>
        <dbReference type="ARBA" id="ARBA00008335"/>
    </source>
</evidence>
<feature type="transmembrane region" description="Helical" evidence="9">
    <location>
        <begin position="448"/>
        <end position="467"/>
    </location>
</feature>
<evidence type="ECO:0000256" key="6">
    <source>
        <dbReference type="ARBA" id="ARBA00022989"/>
    </source>
</evidence>
<evidence type="ECO:0000256" key="7">
    <source>
        <dbReference type="ARBA" id="ARBA00023136"/>
    </source>
</evidence>
<comment type="similarity">
    <text evidence="3">Belongs to the major facilitator superfamily.</text>
</comment>